<dbReference type="Proteomes" id="UP001631969">
    <property type="component" value="Unassembled WGS sequence"/>
</dbReference>
<gene>
    <name evidence="1" type="ORF">ACI1P1_17300</name>
</gene>
<reference evidence="1" key="1">
    <citation type="submission" date="2024-12" db="EMBL/GenBank/DDBJ databases">
        <authorList>
            <person name="Wu N."/>
        </authorList>
    </citation>
    <scope>NUCLEOTIDE SEQUENCE</scope>
    <source>
        <strain evidence="1">P15</strain>
    </source>
</reference>
<keyword evidence="2" id="KW-1185">Reference proteome</keyword>
<organism evidence="1 2">
    <name type="scientific">Paenibacillus mesotrionivorans</name>
    <dbReference type="NCBI Taxonomy" id="3160968"/>
    <lineage>
        <taxon>Bacteria</taxon>
        <taxon>Bacillati</taxon>
        <taxon>Bacillota</taxon>
        <taxon>Bacilli</taxon>
        <taxon>Bacillales</taxon>
        <taxon>Paenibacillaceae</taxon>
        <taxon>Paenibacillus</taxon>
    </lineage>
</organism>
<comment type="caution">
    <text evidence="1">The sequence shown here is derived from an EMBL/GenBank/DDBJ whole genome shotgun (WGS) entry which is preliminary data.</text>
</comment>
<name>A0ACC7P6V0_9BACL</name>
<sequence length="280" mass="30326">MKKLAQAVLICASAALLVMSGCSRSGNQAAAAPQEAALSPFPTISSTATPAPPAASAEPSPLVPSPESGKPVEETVQPDSGKPARRESALKPVYAVGKNQVAITIDDGPTKDTGKLLKVLKDNDAKVTFFFLGQNVEKYHDSVTQAVYERHGIGYHSDVHPQMTKMNYDSQQKEFETGLKKLEKWSKTSVKLFRPPYGSYNNDTKLITEEHGMSMILWNEDPKDWEAGDAAKITKNVLSEVRSGSIIVMHDHPSTIAALPGIIEGIRKKGYTLVTVPEPK</sequence>
<keyword evidence="1" id="KW-0378">Hydrolase</keyword>
<evidence type="ECO:0000313" key="2">
    <source>
        <dbReference type="Proteomes" id="UP001631969"/>
    </source>
</evidence>
<dbReference type="EMBL" id="JBJURJ010000011">
    <property type="protein sequence ID" value="MFM9330057.1"/>
    <property type="molecule type" value="Genomic_DNA"/>
</dbReference>
<dbReference type="EC" id="3.-.-.-" evidence="1"/>
<protein>
    <submittedName>
        <fullName evidence="1">Polysaccharide deacetylase family protein</fullName>
        <ecNumber evidence="1">3.-.-.-</ecNumber>
    </submittedName>
</protein>
<accession>A0ACC7P6V0</accession>
<proteinExistence type="predicted"/>
<evidence type="ECO:0000313" key="1">
    <source>
        <dbReference type="EMBL" id="MFM9330057.1"/>
    </source>
</evidence>